<accession>A0A553PM56</accession>
<feature type="transmembrane region" description="Helical" evidence="1">
    <location>
        <begin position="166"/>
        <end position="186"/>
    </location>
</feature>
<reference evidence="2 3" key="1">
    <citation type="journal article" date="2018" name="Nat. Ecol. Evol.">
        <title>Genomic signatures of mitonuclear coevolution across populations of Tigriopus californicus.</title>
        <authorList>
            <person name="Barreto F.S."/>
            <person name="Watson E.T."/>
            <person name="Lima T.G."/>
            <person name="Willett C.S."/>
            <person name="Edmands S."/>
            <person name="Li W."/>
            <person name="Burton R.S."/>
        </authorList>
    </citation>
    <scope>NUCLEOTIDE SEQUENCE [LARGE SCALE GENOMIC DNA]</scope>
    <source>
        <strain evidence="2 3">San Diego</strain>
    </source>
</reference>
<keyword evidence="1" id="KW-0472">Membrane</keyword>
<evidence type="ECO:0000313" key="3">
    <source>
        <dbReference type="Proteomes" id="UP000318571"/>
    </source>
</evidence>
<keyword evidence="3" id="KW-1185">Reference proteome</keyword>
<dbReference type="Proteomes" id="UP000318571">
    <property type="component" value="Chromosome 11"/>
</dbReference>
<evidence type="ECO:0008006" key="4">
    <source>
        <dbReference type="Google" id="ProtNLM"/>
    </source>
</evidence>
<organism evidence="2 3">
    <name type="scientific">Tigriopus californicus</name>
    <name type="common">Marine copepod</name>
    <dbReference type="NCBI Taxonomy" id="6832"/>
    <lineage>
        <taxon>Eukaryota</taxon>
        <taxon>Metazoa</taxon>
        <taxon>Ecdysozoa</taxon>
        <taxon>Arthropoda</taxon>
        <taxon>Crustacea</taxon>
        <taxon>Multicrustacea</taxon>
        <taxon>Hexanauplia</taxon>
        <taxon>Copepoda</taxon>
        <taxon>Harpacticoida</taxon>
        <taxon>Harpacticidae</taxon>
        <taxon>Tigriopus</taxon>
    </lineage>
</organism>
<dbReference type="Gene3D" id="1.10.287.70">
    <property type="match status" value="1"/>
</dbReference>
<keyword evidence="1" id="KW-1133">Transmembrane helix</keyword>
<comment type="caution">
    <text evidence="2">The sequence shown here is derived from an EMBL/GenBank/DDBJ whole genome shotgun (WGS) entry which is preliminary data.</text>
</comment>
<evidence type="ECO:0000256" key="1">
    <source>
        <dbReference type="SAM" id="Phobius"/>
    </source>
</evidence>
<name>A0A553PM56_TIGCA</name>
<evidence type="ECO:0000313" key="2">
    <source>
        <dbReference type="EMBL" id="TRY78764.1"/>
    </source>
</evidence>
<feature type="transmembrane region" description="Helical" evidence="1">
    <location>
        <begin position="222"/>
        <end position="240"/>
    </location>
</feature>
<protein>
    <recommendedName>
        <fullName evidence="4">Ionotropic glutamate receptor C-terminal domain-containing protein</fullName>
    </recommendedName>
</protein>
<dbReference type="EMBL" id="VCGU01000003">
    <property type="protein sequence ID" value="TRY78764.1"/>
    <property type="molecule type" value="Genomic_DNA"/>
</dbReference>
<keyword evidence="1" id="KW-0812">Transmembrane</keyword>
<dbReference type="AlphaFoldDB" id="A0A553PM56"/>
<gene>
    <name evidence="2" type="ORF">TCAL_12692</name>
</gene>
<sequence length="402" mass="45604">MTLGINRTSSICLLQQDDDHPIRMVDNHLQHCQVHYVLESSKASLKPFEIALSALDEKKTTPFDGGVITNENGIDTLTKATKEIWDGVACLANLQLKPKISTVPRYANFDDDFKTDVFANVMSTCCDDVRTTRFRLVFPFFPRKFYLMFEQPEIPSDVFANQFTPILWKAFGLFLILITVVMVVANRLKDKNNGAREATFLTFNMLTQTGADQEPQDGTRRLIFIVGFFFCLVSFNYFSANIISSLQQIKSFESLEEVVNNLKMTLSVPTFPMFLNVLRSSPNSEAVKIVSRFDKNENVVGFENQDFILDKLASIQQGNKWDSIIAPDNFLFGALINDHSPFNRNQLCKFHYFTIPGTDTQMGIFAKKDLPLHAPKVSDILKPSQSMEKTIISPMRVANRSL</sequence>
<proteinExistence type="predicted"/>